<dbReference type="InterPro" id="IPR001296">
    <property type="entry name" value="Glyco_trans_1"/>
</dbReference>
<comment type="caution">
    <text evidence="3">The sequence shown here is derived from an EMBL/GenBank/DDBJ whole genome shotgun (WGS) entry which is preliminary data.</text>
</comment>
<dbReference type="RefSeq" id="WP_114100928.1">
    <property type="nucleotide sequence ID" value="NZ_JARSBO010000001.1"/>
</dbReference>
<evidence type="ECO:0000259" key="1">
    <source>
        <dbReference type="Pfam" id="PF00534"/>
    </source>
</evidence>
<name>A0ABT6G6J0_9PROT</name>
<dbReference type="EMBL" id="JARSBO010000001">
    <property type="protein sequence ID" value="MDG4717668.1"/>
    <property type="molecule type" value="Genomic_DNA"/>
</dbReference>
<dbReference type="InterPro" id="IPR028098">
    <property type="entry name" value="Glyco_trans_4-like_N"/>
</dbReference>
<sequence>MSINILIVIGSLERGGTETHLLRVLPSLDREKFNITVFCFAKDGELSNQMKEQGIKVVSPPLFIQDLQKPLLSKAMKFTWAAVKFIILLRKMKIDIVHFFLPTSYKLFTPLSFSRFNLKRVMSRRGLNRSSKKSTLSIYSYERYLHHLMDRISANSNAVAKELINEGAPSELVQIIYNGVKESPIAINQRRDIRSELNIPEDHLLLVIVANLIPYKGHKDLLFACHKIQSKKWHLLIVGGGNQNERSNLENMATYLKISTKVRFLGSRPDVSHILKGCDIGILASHEEGFSNAILEGMSAGLPMIVTDVGGNSEAITHGTTGVIVPPNSPESMAAALNYLIENPNKRIQLGQNAERRVKKYFSIDKCIEGYESLYLDVFRKH</sequence>
<dbReference type="Pfam" id="PF00534">
    <property type="entry name" value="Glycos_transf_1"/>
    <property type="match status" value="1"/>
</dbReference>
<evidence type="ECO:0000259" key="2">
    <source>
        <dbReference type="Pfam" id="PF13439"/>
    </source>
</evidence>
<dbReference type="Proteomes" id="UP001529180">
    <property type="component" value="Unassembled WGS sequence"/>
</dbReference>
<dbReference type="PANTHER" id="PTHR12526">
    <property type="entry name" value="GLYCOSYLTRANSFERASE"/>
    <property type="match status" value="1"/>
</dbReference>
<dbReference type="SUPFAM" id="SSF53756">
    <property type="entry name" value="UDP-Glycosyltransferase/glycogen phosphorylase"/>
    <property type="match status" value="1"/>
</dbReference>
<feature type="domain" description="Glycosyl transferase family 1" evidence="1">
    <location>
        <begin position="190"/>
        <end position="356"/>
    </location>
</feature>
<proteinExistence type="predicted"/>
<keyword evidence="3" id="KW-0808">Transferase</keyword>
<dbReference type="Gene3D" id="3.40.50.2000">
    <property type="entry name" value="Glycogen Phosphorylase B"/>
    <property type="match status" value="2"/>
</dbReference>
<evidence type="ECO:0000313" key="4">
    <source>
        <dbReference type="Proteomes" id="UP001529180"/>
    </source>
</evidence>
<keyword evidence="4" id="KW-1185">Reference proteome</keyword>
<organism evidence="3 4">
    <name type="scientific">Thalassospira aquimaris</name>
    <dbReference type="NCBI Taxonomy" id="3037796"/>
    <lineage>
        <taxon>Bacteria</taxon>
        <taxon>Pseudomonadati</taxon>
        <taxon>Pseudomonadota</taxon>
        <taxon>Alphaproteobacteria</taxon>
        <taxon>Rhodospirillales</taxon>
        <taxon>Thalassospiraceae</taxon>
        <taxon>Thalassospira</taxon>
    </lineage>
</organism>
<evidence type="ECO:0000313" key="3">
    <source>
        <dbReference type="EMBL" id="MDG4717668.1"/>
    </source>
</evidence>
<feature type="domain" description="Glycosyltransferase subfamily 4-like N-terminal" evidence="2">
    <location>
        <begin position="15"/>
        <end position="180"/>
    </location>
</feature>
<accession>A0ABT6G6J0</accession>
<gene>
    <name evidence="3" type="ORF">P7680_01590</name>
</gene>
<dbReference type="PANTHER" id="PTHR12526:SF623">
    <property type="entry name" value="WABG"/>
    <property type="match status" value="1"/>
</dbReference>
<dbReference type="Pfam" id="PF13439">
    <property type="entry name" value="Glyco_transf_4"/>
    <property type="match status" value="1"/>
</dbReference>
<reference evidence="3 4" key="1">
    <citation type="submission" date="2023-03" db="EMBL/GenBank/DDBJ databases">
        <title>Strain FZY0004 represents a novel species in the genus Thalassospira isolated from seawater.</title>
        <authorList>
            <person name="Fu Z.-Y."/>
        </authorList>
    </citation>
    <scope>NUCLEOTIDE SEQUENCE [LARGE SCALE GENOMIC DNA]</scope>
    <source>
        <strain evidence="3 4">FZY0004</strain>
    </source>
</reference>
<dbReference type="GO" id="GO:0016757">
    <property type="term" value="F:glycosyltransferase activity"/>
    <property type="evidence" value="ECO:0007669"/>
    <property type="project" value="UniProtKB-KW"/>
</dbReference>
<keyword evidence="3" id="KW-0328">Glycosyltransferase</keyword>
<protein>
    <submittedName>
        <fullName evidence="3">Glycosyltransferase</fullName>
        <ecNumber evidence="3">2.4.-.-</ecNumber>
    </submittedName>
</protein>
<dbReference type="EC" id="2.4.-.-" evidence="3"/>